<evidence type="ECO:0000313" key="2">
    <source>
        <dbReference type="Proteomes" id="UP000267164"/>
    </source>
</evidence>
<dbReference type="AlphaFoldDB" id="A0A386Z7R0"/>
<proteinExistence type="predicted"/>
<dbReference type="OrthoDB" id="3215124at2"/>
<gene>
    <name evidence="1" type="ORF">D7D52_03770</name>
</gene>
<reference evidence="1 2" key="1">
    <citation type="submission" date="2018-09" db="EMBL/GenBank/DDBJ databases">
        <title>Nocardia yunnanensis sp. nov., an actinomycete isolated from a soil sample.</title>
        <authorList>
            <person name="Zhang J."/>
        </authorList>
    </citation>
    <scope>NUCLEOTIDE SEQUENCE [LARGE SCALE GENOMIC DNA]</scope>
    <source>
        <strain evidence="1 2">CFHS0054</strain>
    </source>
</reference>
<protein>
    <submittedName>
        <fullName evidence="1">DUF4177 domain-containing protein</fullName>
    </submittedName>
</protein>
<dbReference type="EMBL" id="CP032568">
    <property type="protein sequence ID" value="AYF73134.1"/>
    <property type="molecule type" value="Genomic_DNA"/>
</dbReference>
<evidence type="ECO:0000313" key="1">
    <source>
        <dbReference type="EMBL" id="AYF73134.1"/>
    </source>
</evidence>
<accession>A0A386Z7R0</accession>
<dbReference type="KEGG" id="nyu:D7D52_03770"/>
<keyword evidence="2" id="KW-1185">Reference proteome</keyword>
<organism evidence="1 2">
    <name type="scientific">Nocardia yunnanensis</name>
    <dbReference type="NCBI Taxonomy" id="2382165"/>
    <lineage>
        <taxon>Bacteria</taxon>
        <taxon>Bacillati</taxon>
        <taxon>Actinomycetota</taxon>
        <taxon>Actinomycetes</taxon>
        <taxon>Mycobacteriales</taxon>
        <taxon>Nocardiaceae</taxon>
        <taxon>Nocardia</taxon>
    </lineage>
</organism>
<sequence length="54" mass="6094">MSELTVWEYATVPLLTHATKAILDQWGSDGWELVTVLPGPTGEQHVAYLKRKKQ</sequence>
<dbReference type="RefSeq" id="WP_120735074.1">
    <property type="nucleotide sequence ID" value="NZ_CP032568.1"/>
</dbReference>
<dbReference type="Proteomes" id="UP000267164">
    <property type="component" value="Chromosome"/>
</dbReference>
<name>A0A386Z7R0_9NOCA</name>